<evidence type="ECO:0000313" key="6">
    <source>
        <dbReference type="EMBL" id="TCS68031.1"/>
    </source>
</evidence>
<dbReference type="InterPro" id="IPR036390">
    <property type="entry name" value="WH_DNA-bd_sf"/>
</dbReference>
<dbReference type="Gene3D" id="1.10.10.10">
    <property type="entry name" value="Winged helix-like DNA-binding domain superfamily/Winged helix DNA-binding domain"/>
    <property type="match status" value="1"/>
</dbReference>
<dbReference type="SUPFAM" id="SSF64288">
    <property type="entry name" value="Chorismate lyase-like"/>
    <property type="match status" value="1"/>
</dbReference>
<evidence type="ECO:0000313" key="5">
    <source>
        <dbReference type="EMBL" id="GBU05490.1"/>
    </source>
</evidence>
<evidence type="ECO:0000256" key="2">
    <source>
        <dbReference type="ARBA" id="ARBA00023125"/>
    </source>
</evidence>
<evidence type="ECO:0000259" key="4">
    <source>
        <dbReference type="PROSITE" id="PS50949"/>
    </source>
</evidence>
<comment type="caution">
    <text evidence="6">The sequence shown here is derived from an EMBL/GenBank/DDBJ whole genome shotgun (WGS) entry which is preliminary data.</text>
</comment>
<evidence type="ECO:0000313" key="8">
    <source>
        <dbReference type="Proteomes" id="UP000702954"/>
    </source>
</evidence>
<reference evidence="5 8" key="1">
    <citation type="journal article" date="2018" name="Int. J. Syst. Evol. Microbiol.">
        <title>Draft Genome Sequence of Faecalimonas umbilicata JCM 30896T, an Acetate-Producing Bacterium Isolated from Human Feces.</title>
        <authorList>
            <person name="Sakamoto M."/>
            <person name="Ikeyama N."/>
            <person name="Yuki M."/>
            <person name="Ohkuma M."/>
        </authorList>
    </citation>
    <scope>NUCLEOTIDE SEQUENCE [LARGE SCALE GENOMIC DNA]</scope>
    <source>
        <strain evidence="5 8">EGH7</strain>
    </source>
</reference>
<dbReference type="Pfam" id="PF00392">
    <property type="entry name" value="GntR"/>
    <property type="match status" value="1"/>
</dbReference>
<dbReference type="PROSITE" id="PS50949">
    <property type="entry name" value="HTH_GNTR"/>
    <property type="match status" value="1"/>
</dbReference>
<dbReference type="PANTHER" id="PTHR44846:SF1">
    <property type="entry name" value="MANNOSYL-D-GLYCERATE TRANSPORT_METABOLISM SYSTEM REPRESSOR MNGR-RELATED"/>
    <property type="match status" value="1"/>
</dbReference>
<keyword evidence="3" id="KW-0804">Transcription</keyword>
<feature type="domain" description="HTH gntR-type" evidence="4">
    <location>
        <begin position="4"/>
        <end position="72"/>
    </location>
</feature>
<keyword evidence="8" id="KW-1185">Reference proteome</keyword>
<name>A0A4R3JRU2_9FIRM</name>
<dbReference type="EMBL" id="BHEO01000008">
    <property type="protein sequence ID" value="GBU05490.1"/>
    <property type="molecule type" value="Genomic_DNA"/>
</dbReference>
<gene>
    <name evidence="6" type="ORF">EDD74_11271</name>
    <name evidence="5" type="ORF">FAEUMB_20310</name>
</gene>
<dbReference type="InterPro" id="IPR011663">
    <property type="entry name" value="UTRA"/>
</dbReference>
<keyword evidence="1" id="KW-0805">Transcription regulation</keyword>
<dbReference type="GO" id="GO:0045892">
    <property type="term" value="P:negative regulation of DNA-templated transcription"/>
    <property type="evidence" value="ECO:0007669"/>
    <property type="project" value="TreeGrafter"/>
</dbReference>
<dbReference type="InterPro" id="IPR036388">
    <property type="entry name" value="WH-like_DNA-bd_sf"/>
</dbReference>
<dbReference type="PANTHER" id="PTHR44846">
    <property type="entry name" value="MANNOSYL-D-GLYCERATE TRANSPORT/METABOLISM SYSTEM REPRESSOR MNGR-RELATED"/>
    <property type="match status" value="1"/>
</dbReference>
<proteinExistence type="predicted"/>
<dbReference type="EMBL" id="SLZV01000012">
    <property type="protein sequence ID" value="TCS68031.1"/>
    <property type="molecule type" value="Genomic_DNA"/>
</dbReference>
<dbReference type="SUPFAM" id="SSF46785">
    <property type="entry name" value="Winged helix' DNA-binding domain"/>
    <property type="match status" value="1"/>
</dbReference>
<accession>A0A4R3JRU2</accession>
<protein>
    <submittedName>
        <fullName evidence="5 6">GntR family transcriptional regulator</fullName>
    </submittedName>
</protein>
<keyword evidence="2 6" id="KW-0238">DNA-binding</keyword>
<dbReference type="GO" id="GO:0003700">
    <property type="term" value="F:DNA-binding transcription factor activity"/>
    <property type="evidence" value="ECO:0007669"/>
    <property type="project" value="InterPro"/>
</dbReference>
<dbReference type="RefSeq" id="WP_116441850.1">
    <property type="nucleotide sequence ID" value="NZ_BHEO01000008.1"/>
</dbReference>
<evidence type="ECO:0000256" key="3">
    <source>
        <dbReference type="ARBA" id="ARBA00023163"/>
    </source>
</evidence>
<dbReference type="GO" id="GO:0003677">
    <property type="term" value="F:DNA binding"/>
    <property type="evidence" value="ECO:0007669"/>
    <property type="project" value="UniProtKB-KW"/>
</dbReference>
<organism evidence="6 7">
    <name type="scientific">Faecalimonas umbilicata</name>
    <dbReference type="NCBI Taxonomy" id="1912855"/>
    <lineage>
        <taxon>Bacteria</taxon>
        <taxon>Bacillati</taxon>
        <taxon>Bacillota</taxon>
        <taxon>Clostridia</taxon>
        <taxon>Lachnospirales</taxon>
        <taxon>Lachnospiraceae</taxon>
        <taxon>Faecalimonas</taxon>
    </lineage>
</organism>
<evidence type="ECO:0000256" key="1">
    <source>
        <dbReference type="ARBA" id="ARBA00023015"/>
    </source>
</evidence>
<dbReference type="Gene3D" id="3.40.1410.10">
    <property type="entry name" value="Chorismate lyase-like"/>
    <property type="match status" value="1"/>
</dbReference>
<dbReference type="SMART" id="SM00866">
    <property type="entry name" value="UTRA"/>
    <property type="match status" value="1"/>
</dbReference>
<dbReference type="InterPro" id="IPR050679">
    <property type="entry name" value="Bact_HTH_transcr_reg"/>
</dbReference>
<reference evidence="6 7" key="2">
    <citation type="submission" date="2019-03" db="EMBL/GenBank/DDBJ databases">
        <title>Genomic Encyclopedia of Type Strains, Phase IV (KMG-IV): sequencing the most valuable type-strain genomes for metagenomic binning, comparative biology and taxonomic classification.</title>
        <authorList>
            <person name="Goeker M."/>
        </authorList>
    </citation>
    <scope>NUCLEOTIDE SEQUENCE [LARGE SCALE GENOMIC DNA]</scope>
    <source>
        <strain evidence="6 7">DSM 103426</strain>
    </source>
</reference>
<dbReference type="SMART" id="SM00345">
    <property type="entry name" value="HTH_GNTR"/>
    <property type="match status" value="1"/>
</dbReference>
<sequence length="240" mass="27948">MKTITTWETIVDTLIQEFEHDGYKKGEKMPSESKMAARFDTTRTEVRKAYLHLEEKGYIHSLQGYGSFFSGKKEKIRLLLNDSQSFLEKMDSIGIHYRTENVGFELIKDNLIVSEMFQLSEKEMDFHDIYKLTLLRFVDDEPVAIRVSYLPDYAFPDLAQRGLSITSLRDYMHECGYNDFTDENYEFSVSALDKKERALFDIKGFASCLVMSSKCVDQSTGRILEIARTIYRSDKFVFTL</sequence>
<dbReference type="Proteomes" id="UP000702954">
    <property type="component" value="Unassembled WGS sequence"/>
</dbReference>
<dbReference type="AlphaFoldDB" id="A0A4R3JRU2"/>
<dbReference type="InterPro" id="IPR028978">
    <property type="entry name" value="Chorismate_lyase_/UTRA_dom_sf"/>
</dbReference>
<dbReference type="PRINTS" id="PR00035">
    <property type="entry name" value="HTHGNTR"/>
</dbReference>
<dbReference type="Pfam" id="PF07702">
    <property type="entry name" value="UTRA"/>
    <property type="match status" value="1"/>
</dbReference>
<dbReference type="Proteomes" id="UP000294613">
    <property type="component" value="Unassembled WGS sequence"/>
</dbReference>
<dbReference type="CDD" id="cd07377">
    <property type="entry name" value="WHTH_GntR"/>
    <property type="match status" value="1"/>
</dbReference>
<dbReference type="InterPro" id="IPR000524">
    <property type="entry name" value="Tscrpt_reg_HTH_GntR"/>
</dbReference>
<evidence type="ECO:0000313" key="7">
    <source>
        <dbReference type="Proteomes" id="UP000294613"/>
    </source>
</evidence>